<keyword evidence="3" id="KW-1185">Reference proteome</keyword>
<gene>
    <name evidence="2" type="ORF">Daura_15495</name>
</gene>
<dbReference type="RefSeq" id="WP_063745541.1">
    <property type="nucleotide sequence ID" value="NZ_CP073767.1"/>
</dbReference>
<feature type="region of interest" description="Disordered" evidence="1">
    <location>
        <begin position="274"/>
        <end position="310"/>
    </location>
</feature>
<dbReference type="AlphaFoldDB" id="A0A9Q9IR13"/>
<dbReference type="OrthoDB" id="3824872at2"/>
<name>A0A9Q9IR13_9ACTN</name>
<sequence length="344" mass="34486">MTQIAVPRQAIAAAARSLAHAARWQDAAALLAAAPPEDPVLALTAAQVAIEADWFAGTATATDPLATATRLATGLDDAGRWDLAFAQLRHWYRTALTAIGPEVTVDEVRRRAAELSGSAPDTVRRGWAEMYRGLIADNLLGESDTAPAHYTAALAAGTGDPSAAGDGDPLAFEAGDPLLAREALRHLGGHDHDRGDHVSAGDRWRRATELGAAGGNVPGTLSQQLLLALLARTTGDEQGAVTLAGEIARWASAIGATSLAAQAAAFIAGVEPTAPPPGTAQDTAAAAPAAAAGPPATAGPRPATTAPVAATGALPPGAAVPLGDAASAVAVPFMTAPLATTPRQ</sequence>
<dbReference type="Proteomes" id="UP001058003">
    <property type="component" value="Chromosome"/>
</dbReference>
<feature type="compositionally biased region" description="Low complexity" evidence="1">
    <location>
        <begin position="279"/>
        <end position="310"/>
    </location>
</feature>
<protein>
    <submittedName>
        <fullName evidence="2">Uncharacterized protein</fullName>
    </submittedName>
</protein>
<reference evidence="2" key="1">
    <citation type="submission" date="2021-04" db="EMBL/GenBank/DDBJ databases">
        <title>Dactylosporangium aurantiacum NRRL B-8018 full assembly.</title>
        <authorList>
            <person name="Hartkoorn R.C."/>
            <person name="Beaudoing E."/>
            <person name="Hot D."/>
        </authorList>
    </citation>
    <scope>NUCLEOTIDE SEQUENCE</scope>
    <source>
        <strain evidence="2">NRRL B-8018</strain>
    </source>
</reference>
<organism evidence="2 3">
    <name type="scientific">Dactylosporangium aurantiacum</name>
    <dbReference type="NCBI Taxonomy" id="35754"/>
    <lineage>
        <taxon>Bacteria</taxon>
        <taxon>Bacillati</taxon>
        <taxon>Actinomycetota</taxon>
        <taxon>Actinomycetes</taxon>
        <taxon>Micromonosporales</taxon>
        <taxon>Micromonosporaceae</taxon>
        <taxon>Dactylosporangium</taxon>
    </lineage>
</organism>
<dbReference type="EMBL" id="CP073767">
    <property type="protein sequence ID" value="UWZ57433.1"/>
    <property type="molecule type" value="Genomic_DNA"/>
</dbReference>
<evidence type="ECO:0000256" key="1">
    <source>
        <dbReference type="SAM" id="MobiDB-lite"/>
    </source>
</evidence>
<evidence type="ECO:0000313" key="3">
    <source>
        <dbReference type="Proteomes" id="UP001058003"/>
    </source>
</evidence>
<dbReference type="KEGG" id="daur:Daura_15495"/>
<proteinExistence type="predicted"/>
<evidence type="ECO:0000313" key="2">
    <source>
        <dbReference type="EMBL" id="UWZ57433.1"/>
    </source>
</evidence>
<accession>A0A9Q9IR13</accession>